<feature type="region of interest" description="Disordered" evidence="6">
    <location>
        <begin position="28"/>
        <end position="55"/>
    </location>
</feature>
<dbReference type="PROSITE" id="PS51257">
    <property type="entry name" value="PROKAR_LIPOPROTEIN"/>
    <property type="match status" value="1"/>
</dbReference>
<accession>A0A1I5UP82</accession>
<dbReference type="Proteomes" id="UP000198577">
    <property type="component" value="Unassembled WGS sequence"/>
</dbReference>
<evidence type="ECO:0000256" key="1">
    <source>
        <dbReference type="ARBA" id="ARBA00022475"/>
    </source>
</evidence>
<evidence type="ECO:0000256" key="4">
    <source>
        <dbReference type="ARBA" id="ARBA00023139"/>
    </source>
</evidence>
<dbReference type="OrthoDB" id="2021385at2"/>
<feature type="chain" id="PRO_5038463837" evidence="7">
    <location>
        <begin position="23"/>
        <end position="520"/>
    </location>
</feature>
<dbReference type="PANTHER" id="PTHR43649:SF33">
    <property type="entry name" value="POLYGALACTURONAN_RHAMNOGALACTURONAN-BINDING PROTEIN YTCQ"/>
    <property type="match status" value="1"/>
</dbReference>
<dbReference type="Gene3D" id="3.40.190.10">
    <property type="entry name" value="Periplasmic binding protein-like II"/>
    <property type="match status" value="2"/>
</dbReference>
<dbReference type="SUPFAM" id="SSF53850">
    <property type="entry name" value="Periplasmic binding protein-like II"/>
    <property type="match status" value="1"/>
</dbReference>
<evidence type="ECO:0000256" key="3">
    <source>
        <dbReference type="ARBA" id="ARBA00023136"/>
    </source>
</evidence>
<name>A0A1I5UP82_9FIRM</name>
<dbReference type="PANTHER" id="PTHR43649">
    <property type="entry name" value="ARABINOSE-BINDING PROTEIN-RELATED"/>
    <property type="match status" value="1"/>
</dbReference>
<evidence type="ECO:0000256" key="5">
    <source>
        <dbReference type="ARBA" id="ARBA00023288"/>
    </source>
</evidence>
<sequence length="520" mass="59695">MRKNYKLFLVLLVVSFVLTVLAGCVNSSDKPAQETVSDAKKGETDSKGQDSLAAQQEEPYEFDWVFAWMRELPPENDPIKQVIEKDTNTKFNPVIIPLNEYAEKVQVMIAGGDYPELIQFIPGMDWKTLAEQGAFIPIDELLQYGPNLQKIIPEENWNLVKMKGKIWGVPLLNVLNPSQLFVRLDWIEELRLGDGWEDKLGEENFKTIDDFYNVLKAFKEHKGATYTCSGIGGLSPLFGAFGVIPVSDFYIKEGNEVLRVTQHPRMKDALAWVNKLYKEGLIDPEFITNKQEQLNNKALEGKTGMLYDIWNLPFRLEVQHNIKEIDPNAKWVRTNPPKGPEGHVYLRGDSRVMDGVFMISSKAKDPKRLIQFLDYLIDGKGYEVSQYGIEGTHFVRKDGKIEFTEEGKAEWVAVYGKMRHIWDPDFWYAKYDKYAENLEDAAMENPVLPNVAEAFTPGPIWKQYGADLNRYEQEMLLKFIIGEEPLDKWDEYVKTANEVYHAQEISEEIIEGLKADGRLN</sequence>
<dbReference type="AlphaFoldDB" id="A0A1I5UP82"/>
<keyword evidence="9" id="KW-1185">Reference proteome</keyword>
<reference evidence="8 9" key="1">
    <citation type="submission" date="2016-10" db="EMBL/GenBank/DDBJ databases">
        <authorList>
            <person name="de Groot N.N."/>
        </authorList>
    </citation>
    <scope>NUCLEOTIDE SEQUENCE [LARGE SCALE GENOMIC DNA]</scope>
    <source>
        <strain evidence="8 9">DSM 20678</strain>
    </source>
</reference>
<protein>
    <submittedName>
        <fullName evidence="8">Carbohydrate ABC transporter substrate-binding protein, CUT1 family</fullName>
    </submittedName>
</protein>
<dbReference type="Pfam" id="PF01547">
    <property type="entry name" value="SBP_bac_1"/>
    <property type="match status" value="1"/>
</dbReference>
<keyword evidence="3" id="KW-0472">Membrane</keyword>
<dbReference type="InterPro" id="IPR006059">
    <property type="entry name" value="SBP"/>
</dbReference>
<keyword evidence="2 7" id="KW-0732">Signal</keyword>
<dbReference type="EMBL" id="FOXR01000008">
    <property type="protein sequence ID" value="SFP97104.1"/>
    <property type="molecule type" value="Genomic_DNA"/>
</dbReference>
<keyword evidence="5" id="KW-0449">Lipoprotein</keyword>
<evidence type="ECO:0000256" key="7">
    <source>
        <dbReference type="SAM" id="SignalP"/>
    </source>
</evidence>
<dbReference type="STRING" id="937334.SAMN05444406_1087"/>
<proteinExistence type="predicted"/>
<evidence type="ECO:0000313" key="9">
    <source>
        <dbReference type="Proteomes" id="UP000198577"/>
    </source>
</evidence>
<evidence type="ECO:0000313" key="8">
    <source>
        <dbReference type="EMBL" id="SFP97104.1"/>
    </source>
</evidence>
<feature type="signal peptide" evidence="7">
    <location>
        <begin position="1"/>
        <end position="22"/>
    </location>
</feature>
<evidence type="ECO:0000256" key="6">
    <source>
        <dbReference type="SAM" id="MobiDB-lite"/>
    </source>
</evidence>
<organism evidence="8 9">
    <name type="scientific">Caldicoprobacter faecalis</name>
    <dbReference type="NCBI Taxonomy" id="937334"/>
    <lineage>
        <taxon>Bacteria</taxon>
        <taxon>Bacillati</taxon>
        <taxon>Bacillota</taxon>
        <taxon>Clostridia</taxon>
        <taxon>Caldicoprobacterales</taxon>
        <taxon>Caldicoprobacteraceae</taxon>
        <taxon>Caldicoprobacter</taxon>
    </lineage>
</organism>
<dbReference type="InterPro" id="IPR050490">
    <property type="entry name" value="Bact_solute-bd_prot1"/>
</dbReference>
<gene>
    <name evidence="8" type="ORF">SAMN05444406_1087</name>
</gene>
<dbReference type="RefSeq" id="WP_025748518.1">
    <property type="nucleotide sequence ID" value="NZ_FOXR01000008.1"/>
</dbReference>
<evidence type="ECO:0000256" key="2">
    <source>
        <dbReference type="ARBA" id="ARBA00022729"/>
    </source>
</evidence>
<keyword evidence="1" id="KW-1003">Cell membrane</keyword>
<keyword evidence="4" id="KW-0564">Palmitate</keyword>
<feature type="compositionally biased region" description="Basic and acidic residues" evidence="6">
    <location>
        <begin position="37"/>
        <end position="48"/>
    </location>
</feature>